<dbReference type="Proteomes" id="UP000299102">
    <property type="component" value="Unassembled WGS sequence"/>
</dbReference>
<gene>
    <name evidence="2" type="ORF">EVAR_30602_1</name>
</gene>
<proteinExistence type="predicted"/>
<dbReference type="EMBL" id="BGZK01000503">
    <property type="protein sequence ID" value="GBP47514.1"/>
    <property type="molecule type" value="Genomic_DNA"/>
</dbReference>
<sequence>MLTRPRKTWRSPDASPPDVLLRKRTAFIPNIKNQISPEITWTFAEATGALSGPHTYTPASDARALCTSSRLVLWAPFSVTSDMPPRAESKFITSRRMIVLGGSGVCLTVHVKLMVDPAWMNSSAPPAMTVSGSEKINIGTGSETRAAPELGAGVSAGRIKK</sequence>
<evidence type="ECO:0000313" key="2">
    <source>
        <dbReference type="EMBL" id="GBP47514.1"/>
    </source>
</evidence>
<evidence type="ECO:0000256" key="1">
    <source>
        <dbReference type="SAM" id="MobiDB-lite"/>
    </source>
</evidence>
<reference evidence="2 3" key="1">
    <citation type="journal article" date="2019" name="Commun. Biol.">
        <title>The bagworm genome reveals a unique fibroin gene that provides high tensile strength.</title>
        <authorList>
            <person name="Kono N."/>
            <person name="Nakamura H."/>
            <person name="Ohtoshi R."/>
            <person name="Tomita M."/>
            <person name="Numata K."/>
            <person name="Arakawa K."/>
        </authorList>
    </citation>
    <scope>NUCLEOTIDE SEQUENCE [LARGE SCALE GENOMIC DNA]</scope>
</reference>
<evidence type="ECO:0000313" key="3">
    <source>
        <dbReference type="Proteomes" id="UP000299102"/>
    </source>
</evidence>
<protein>
    <submittedName>
        <fullName evidence="2">Uncharacterized protein</fullName>
    </submittedName>
</protein>
<name>A0A4C1WBI3_EUMVA</name>
<accession>A0A4C1WBI3</accession>
<feature type="region of interest" description="Disordered" evidence="1">
    <location>
        <begin position="142"/>
        <end position="161"/>
    </location>
</feature>
<comment type="caution">
    <text evidence="2">The sequence shown here is derived from an EMBL/GenBank/DDBJ whole genome shotgun (WGS) entry which is preliminary data.</text>
</comment>
<organism evidence="2 3">
    <name type="scientific">Eumeta variegata</name>
    <name type="common">Bagworm moth</name>
    <name type="synonym">Eumeta japonica</name>
    <dbReference type="NCBI Taxonomy" id="151549"/>
    <lineage>
        <taxon>Eukaryota</taxon>
        <taxon>Metazoa</taxon>
        <taxon>Ecdysozoa</taxon>
        <taxon>Arthropoda</taxon>
        <taxon>Hexapoda</taxon>
        <taxon>Insecta</taxon>
        <taxon>Pterygota</taxon>
        <taxon>Neoptera</taxon>
        <taxon>Endopterygota</taxon>
        <taxon>Lepidoptera</taxon>
        <taxon>Glossata</taxon>
        <taxon>Ditrysia</taxon>
        <taxon>Tineoidea</taxon>
        <taxon>Psychidae</taxon>
        <taxon>Oiketicinae</taxon>
        <taxon>Eumeta</taxon>
    </lineage>
</organism>
<keyword evidence="3" id="KW-1185">Reference proteome</keyword>
<dbReference type="AlphaFoldDB" id="A0A4C1WBI3"/>